<dbReference type="FunFam" id="1.25.40.10:FF:000330">
    <property type="entry name" value="Tetratricopeptide repeat (TPR)-like superfamily protein"/>
    <property type="match status" value="1"/>
</dbReference>
<dbReference type="EMBL" id="JAUHHV010000011">
    <property type="protein sequence ID" value="KAK1407561.1"/>
    <property type="molecule type" value="Genomic_DNA"/>
</dbReference>
<dbReference type="InterPro" id="IPR013105">
    <property type="entry name" value="TPR_2"/>
</dbReference>
<dbReference type="GO" id="GO:0072380">
    <property type="term" value="C:TRC complex"/>
    <property type="evidence" value="ECO:0007669"/>
    <property type="project" value="TreeGrafter"/>
</dbReference>
<dbReference type="Pfam" id="PF16546">
    <property type="entry name" value="SGTA_dimer"/>
    <property type="match status" value="1"/>
</dbReference>
<name>A0AAD8JRV5_TARER</name>
<dbReference type="InterPro" id="IPR032374">
    <property type="entry name" value="SGTA_dimer"/>
</dbReference>
<organism evidence="7 8">
    <name type="scientific">Tagetes erecta</name>
    <name type="common">African marigold</name>
    <dbReference type="NCBI Taxonomy" id="13708"/>
    <lineage>
        <taxon>Eukaryota</taxon>
        <taxon>Viridiplantae</taxon>
        <taxon>Streptophyta</taxon>
        <taxon>Embryophyta</taxon>
        <taxon>Tracheophyta</taxon>
        <taxon>Spermatophyta</taxon>
        <taxon>Magnoliopsida</taxon>
        <taxon>eudicotyledons</taxon>
        <taxon>Gunneridae</taxon>
        <taxon>Pentapetalae</taxon>
        <taxon>asterids</taxon>
        <taxon>campanulids</taxon>
        <taxon>Asterales</taxon>
        <taxon>Asteraceae</taxon>
        <taxon>Asteroideae</taxon>
        <taxon>Heliantheae alliance</taxon>
        <taxon>Tageteae</taxon>
        <taxon>Tagetes</taxon>
    </lineage>
</organism>
<dbReference type="Gene3D" id="1.20.5.420">
    <property type="entry name" value="Immunoglobulin FC, subunit C"/>
    <property type="match status" value="1"/>
</dbReference>
<dbReference type="AlphaFoldDB" id="A0AAD8JRV5"/>
<evidence type="ECO:0000256" key="1">
    <source>
        <dbReference type="ARBA" id="ARBA00008175"/>
    </source>
</evidence>
<evidence type="ECO:0000256" key="2">
    <source>
        <dbReference type="ARBA" id="ARBA00022737"/>
    </source>
</evidence>
<dbReference type="Proteomes" id="UP001229421">
    <property type="component" value="Unassembled WGS sequence"/>
</dbReference>
<evidence type="ECO:0000256" key="4">
    <source>
        <dbReference type="PROSITE-ProRule" id="PRU00339"/>
    </source>
</evidence>
<feature type="region of interest" description="Disordered" evidence="5">
    <location>
        <begin position="76"/>
        <end position="96"/>
    </location>
</feature>
<evidence type="ECO:0000259" key="6">
    <source>
        <dbReference type="Pfam" id="PF16546"/>
    </source>
</evidence>
<dbReference type="SMART" id="SM00028">
    <property type="entry name" value="TPR"/>
    <property type="match status" value="3"/>
</dbReference>
<keyword evidence="3 4" id="KW-0802">TPR repeat</keyword>
<evidence type="ECO:0000313" key="7">
    <source>
        <dbReference type="EMBL" id="KAK1407561.1"/>
    </source>
</evidence>
<keyword evidence="8" id="KW-1185">Reference proteome</keyword>
<dbReference type="InterPro" id="IPR047150">
    <property type="entry name" value="SGT"/>
</dbReference>
<accession>A0AAD8JRV5</accession>
<dbReference type="Pfam" id="PF07719">
    <property type="entry name" value="TPR_2"/>
    <property type="match status" value="1"/>
</dbReference>
<feature type="repeat" description="TPR" evidence="4">
    <location>
        <begin position="192"/>
        <end position="225"/>
    </location>
</feature>
<feature type="repeat" description="TPR" evidence="4">
    <location>
        <begin position="226"/>
        <end position="260"/>
    </location>
</feature>
<keyword evidence="2" id="KW-0677">Repeat</keyword>
<protein>
    <recommendedName>
        <fullName evidence="6">SGTA homodimerisation domain-containing protein</fullName>
    </recommendedName>
</protein>
<dbReference type="GO" id="GO:0016020">
    <property type="term" value="C:membrane"/>
    <property type="evidence" value="ECO:0007669"/>
    <property type="project" value="TreeGrafter"/>
</dbReference>
<evidence type="ECO:0000256" key="3">
    <source>
        <dbReference type="ARBA" id="ARBA00022803"/>
    </source>
</evidence>
<dbReference type="PANTHER" id="PTHR45831:SF2">
    <property type="entry name" value="LD24721P"/>
    <property type="match status" value="1"/>
</dbReference>
<comment type="caution">
    <text evidence="7">The sequence shown here is derived from an EMBL/GenBank/DDBJ whole genome shotgun (WGS) entry which is preliminary data.</text>
</comment>
<evidence type="ECO:0000256" key="5">
    <source>
        <dbReference type="SAM" id="MobiDB-lite"/>
    </source>
</evidence>
<dbReference type="GO" id="GO:0006620">
    <property type="term" value="P:post-translational protein targeting to endoplasmic reticulum membrane"/>
    <property type="evidence" value="ECO:0007669"/>
    <property type="project" value="TreeGrafter"/>
</dbReference>
<reference evidence="7" key="1">
    <citation type="journal article" date="2023" name="bioRxiv">
        <title>Improved chromosome-level genome assembly for marigold (Tagetes erecta).</title>
        <authorList>
            <person name="Jiang F."/>
            <person name="Yuan L."/>
            <person name="Wang S."/>
            <person name="Wang H."/>
            <person name="Xu D."/>
            <person name="Wang A."/>
            <person name="Fan W."/>
        </authorList>
    </citation>
    <scope>NUCLEOTIDE SEQUENCE</scope>
    <source>
        <strain evidence="7">WSJ</strain>
        <tissue evidence="7">Leaf</tissue>
    </source>
</reference>
<dbReference type="Pfam" id="PF00515">
    <property type="entry name" value="TPR_1"/>
    <property type="match status" value="1"/>
</dbReference>
<dbReference type="SUPFAM" id="SSF48452">
    <property type="entry name" value="TPR-like"/>
    <property type="match status" value="1"/>
</dbReference>
<sequence>MANLKAESPLCRRIVSSFIDFLNSVEPGSASDAESLEVAKDCLSEAFKIDPSAASTSGVPKSDSLVEIFTSQTGKNHEIKSDKIHENSRASSTNDTPGVCEDELFGQFFGALEKVHYFRTTSNGDEEQALDRATHLFHNALMEMKKSGRGEIDLKNLADTFKLQGNKAMQSKIYSDAIELYSVAIALCDDNAVYYCNRAAAYTQNNQHTKAIHDCHKAIEIDPNYSKAYSRLGFSYYAQGKYREAIDKGFRKALELDPDNETVRGNIQAAEQKLREAHQRAERGHSSSSWSYSNGGSRSHGPIPSFPGFMANMADSFDISGMMEDISSELPEGVRRINPGDVLPEEIYEAIRSARRELFGEHEGTQDNSNGH</sequence>
<dbReference type="Gene3D" id="1.25.40.10">
    <property type="entry name" value="Tetratricopeptide repeat domain"/>
    <property type="match status" value="1"/>
</dbReference>
<dbReference type="PANTHER" id="PTHR45831">
    <property type="entry name" value="LD24721P"/>
    <property type="match status" value="1"/>
</dbReference>
<proteinExistence type="inferred from homology"/>
<feature type="compositionally biased region" description="Basic and acidic residues" evidence="5">
    <location>
        <begin position="275"/>
        <end position="285"/>
    </location>
</feature>
<dbReference type="PROSITE" id="PS50005">
    <property type="entry name" value="TPR"/>
    <property type="match status" value="2"/>
</dbReference>
<feature type="compositionally biased region" description="Low complexity" evidence="5">
    <location>
        <begin position="286"/>
        <end position="299"/>
    </location>
</feature>
<comment type="similarity">
    <text evidence="1">Belongs to the SGT family.</text>
</comment>
<evidence type="ECO:0000313" key="8">
    <source>
        <dbReference type="Proteomes" id="UP001229421"/>
    </source>
</evidence>
<dbReference type="GO" id="GO:0060090">
    <property type="term" value="F:molecular adaptor activity"/>
    <property type="evidence" value="ECO:0007669"/>
    <property type="project" value="TreeGrafter"/>
</dbReference>
<dbReference type="InterPro" id="IPR019734">
    <property type="entry name" value="TPR_rpt"/>
</dbReference>
<dbReference type="InterPro" id="IPR011990">
    <property type="entry name" value="TPR-like_helical_dom_sf"/>
</dbReference>
<feature type="region of interest" description="Disordered" evidence="5">
    <location>
        <begin position="275"/>
        <end position="299"/>
    </location>
</feature>
<feature type="compositionally biased region" description="Basic and acidic residues" evidence="5">
    <location>
        <begin position="76"/>
        <end position="88"/>
    </location>
</feature>
<gene>
    <name evidence="7" type="ORF">QVD17_39180</name>
</gene>
<feature type="domain" description="SGTA homodimerisation" evidence="6">
    <location>
        <begin position="12"/>
        <end position="70"/>
    </location>
</feature>